<dbReference type="SUPFAM" id="SSF51445">
    <property type="entry name" value="(Trans)glycosidases"/>
    <property type="match status" value="3"/>
</dbReference>
<dbReference type="EMBL" id="JACKWZ010000382">
    <property type="protein sequence ID" value="KAF9408445.1"/>
    <property type="molecule type" value="Genomic_DNA"/>
</dbReference>
<dbReference type="EC" id="3.2.1.20" evidence="3"/>
<feature type="domain" description="Glycosyl hydrolase family 13 catalytic" evidence="8">
    <location>
        <begin position="68"/>
        <end position="447"/>
    </location>
</feature>
<evidence type="ECO:0000256" key="3">
    <source>
        <dbReference type="ARBA" id="ARBA00012741"/>
    </source>
</evidence>
<proteinExistence type="inferred from homology"/>
<accession>A0A835G658</accession>
<evidence type="ECO:0000256" key="4">
    <source>
        <dbReference type="ARBA" id="ARBA00023180"/>
    </source>
</evidence>
<sequence>MVGERQSTWVYVTMKSLHVALIVVISIALLGAIGGLIAWGVIATQKCSSDSSPQLRNMEWWEHCTLYQIYPRSFKDSDADGIGDLEGIMQELEHFRDAGVDAIWMSPIFKSPMVDFGYDISNFYEIHEEYGTMEQFDQLLKRAHELGIKLLLDFVPNHASNESKYFIESEARNPKYEDFFIWDDGIVNPDDPNGRPLPPSNWVSQFGGSAWEWSTKRQQYYLHQFAVEQADFNFRNPEVKQEMFNIMKFWLDKGVDGFRVDALPYLIEADPADHGGKYPDDPLSGLAEFESHQLGYTIPLYTKDLIELYDVVYEWREFIDEYNKQHGGDTRVLFSEGYANITMTMLYYGNEKGKIGAHFPFNFDFITDVVRQFGNHDNNRMPTRFRHDMVDGLNSLNMMLPGTSVTYQGEEIGMRDGYVSWEDTVDVEACNRGDPDTYHLYSRDPARTPYHWNDSPNAGFSTNSSTWLPVAEDYTEINLAKQKADARSVPSVDNLKKREDSFHGEYDIRALSDSSFYLVRYLRTYDTLVLLFNVGTAADTLVLDRVPYLRRPATVYISSIHSTRVAGTVIDENELVLAAGEALILSTVTKERVKEFDKKSLNSDLVWFWEHSRKHVLETDCDRCGHCCDCRGSLSGDSDGDGIGDLQGIISELEHLVDAGVGALWMSPIFKSPMIDFGYDISDFYDIQDEYGTMADFDELVRKAHALGLKVLLDYVPNHASTYSEYFEKSENRVPGFENYFVWADPVMVDGERQVPSNWISQFGGSVWEFSEKRQQYYLHQFAVEQADFNFREQAVKDEMIKIMLFWIEKGADGFRVDAIPHLFETAPDANGVYPDEPLSGNMFLSPDQAGYTTQIHVRDLIELYDVVYDWREAVDKWAQNNGSDTKVLLAEAYANISMTMLYYGDEKGRVGAHFPFNFDFITALSAESNARDFAYVIRHWLTYMPKGNVPNWVFGNHDQSRMPSRFRSNMVDGLNGLNMLLPGVAITYQGEEIGMRDGFVSWEDTVDVAALNQGNESNYLEFSRDPCRTPYHWNNSTNAGFSTGPKTWLPVAKDYMEINLQAQKDASVSHYKVYQQLTRLRQEKALSHGAYDVQALSMNTLLLVRYLRTYDTYALLFNVGSVSDTVSLNHIELLSEPLTVYAASVHSTRTPGTTVALSSITLQPGEALMFWVFVVCVVGRAAGSMGPQQWWDSAVYYRLLVDSFRDSDGDGLGDLKGELDDTKDNSPHGEQTKKGAVKQISYVRALGADAVILSPISAKSTDCSRPGVIDFSDIDPRYGTPADFSNLVEKLKKLDLKLVITLPLQTVSMASDWFTSSADRIAGYEHRIMWKDGTIDSPPPVENGVKSWTWHATRYAYFGNANNEAVLNLCCENVAAALSAAQCNWLKRGVSGILLNPDFPRDTACGEQLLKKLVADAMSCTRSSGLETPAILVESSLRPEQAAMYYGDGGVGANSIISKALTTPTRSTSEMVIGIQASLLTTPLDVLPTWATSNSNASRTASRYGSDMVDAVNLLALNLPGSAIIQQGDELAAADTILEWVTGSTCWPNQPAPWAAPFPWDDSHSSGFTKGGEPWLPLAPNFRYANAKTEFANDYSHVGVMRIAAALRKSPAFGPHVEIKRQNGAIVILRWGASGSLLLISNLATEPTQVEPSRIPGIPPEMTIACSSAGSSFAVATHWMMDKTMRLGPGQTILLAGGPRHCGGPGPVEKITSKLQEGWQKVNKYFSTYDSESQGIPSSV</sequence>
<dbReference type="InterPro" id="IPR006047">
    <property type="entry name" value="GH13_cat_dom"/>
</dbReference>
<feature type="transmembrane region" description="Helical" evidence="7">
    <location>
        <begin position="20"/>
        <end position="42"/>
    </location>
</feature>
<dbReference type="InterPro" id="IPR045857">
    <property type="entry name" value="O16G_dom_2"/>
</dbReference>
<evidence type="ECO:0000313" key="9">
    <source>
        <dbReference type="EMBL" id="KAF9408445.1"/>
    </source>
</evidence>
<keyword evidence="7" id="KW-0812">Transmembrane</keyword>
<evidence type="ECO:0000259" key="8">
    <source>
        <dbReference type="SMART" id="SM00642"/>
    </source>
</evidence>
<keyword evidence="7" id="KW-0472">Membrane</keyword>
<feature type="region of interest" description="Disordered" evidence="6">
    <location>
        <begin position="1216"/>
        <end position="1235"/>
    </location>
</feature>
<keyword evidence="10" id="KW-1185">Reference proteome</keyword>
<dbReference type="InterPro" id="IPR013780">
    <property type="entry name" value="Glyco_hydro_b"/>
</dbReference>
<dbReference type="GO" id="GO:0004558">
    <property type="term" value="F:alpha-1,4-glucosidase activity"/>
    <property type="evidence" value="ECO:0007669"/>
    <property type="project" value="UniProtKB-EC"/>
</dbReference>
<evidence type="ECO:0000256" key="2">
    <source>
        <dbReference type="ARBA" id="ARBA00008061"/>
    </source>
</evidence>
<comment type="caution">
    <text evidence="9">The sequence shown here is derived from an EMBL/GenBank/DDBJ whole genome shotgun (WGS) entry which is preliminary data.</text>
</comment>
<name>A0A835G658_SPOEX</name>
<evidence type="ECO:0000313" key="10">
    <source>
        <dbReference type="Proteomes" id="UP000648187"/>
    </source>
</evidence>
<keyword evidence="5" id="KW-0378">Hydrolase</keyword>
<dbReference type="FunFam" id="3.90.400.10:FF:000001">
    <property type="entry name" value="Maltase A3, isoform A"/>
    <property type="match status" value="1"/>
</dbReference>
<evidence type="ECO:0000256" key="7">
    <source>
        <dbReference type="SAM" id="Phobius"/>
    </source>
</evidence>
<feature type="domain" description="Glycosyl hydrolase family 13 catalytic" evidence="8">
    <location>
        <begin position="637"/>
        <end position="1029"/>
    </location>
</feature>
<dbReference type="PANTHER" id="PTHR10357">
    <property type="entry name" value="ALPHA-AMYLASE FAMILY MEMBER"/>
    <property type="match status" value="1"/>
</dbReference>
<dbReference type="Pfam" id="PF00128">
    <property type="entry name" value="Alpha-amylase"/>
    <property type="match status" value="5"/>
</dbReference>
<feature type="compositionally biased region" description="Basic and acidic residues" evidence="6">
    <location>
        <begin position="1216"/>
        <end position="1234"/>
    </location>
</feature>
<dbReference type="Gene3D" id="3.20.20.80">
    <property type="entry name" value="Glycosidases"/>
    <property type="match status" value="4"/>
</dbReference>
<dbReference type="SMART" id="SM00642">
    <property type="entry name" value="Aamy"/>
    <property type="match status" value="2"/>
</dbReference>
<dbReference type="PANTHER" id="PTHR10357:SF179">
    <property type="entry name" value="NEUTRAL AND BASIC AMINO ACID TRANSPORT PROTEIN RBAT"/>
    <property type="match status" value="1"/>
</dbReference>
<comment type="catalytic activity">
    <reaction evidence="1">
        <text>Hydrolysis of terminal, non-reducing (1-&gt;4)-linked alpha-D-glucose residues with release of alpha-D-glucose.</text>
        <dbReference type="EC" id="3.2.1.20"/>
    </reaction>
</comment>
<dbReference type="InterPro" id="IPR017853">
    <property type="entry name" value="GH"/>
</dbReference>
<dbReference type="Gene3D" id="3.90.400.10">
    <property type="entry name" value="Oligo-1,6-glucosidase, Domain 2"/>
    <property type="match status" value="2"/>
</dbReference>
<dbReference type="Proteomes" id="UP000648187">
    <property type="component" value="Unassembled WGS sequence"/>
</dbReference>
<protein>
    <recommendedName>
        <fullName evidence="3">alpha-glucosidase</fullName>
        <ecNumber evidence="3">3.2.1.20</ecNumber>
    </recommendedName>
</protein>
<evidence type="ECO:0000256" key="1">
    <source>
        <dbReference type="ARBA" id="ARBA00001657"/>
    </source>
</evidence>
<gene>
    <name evidence="9" type="ORF">HW555_011880</name>
</gene>
<reference evidence="9" key="1">
    <citation type="submission" date="2020-08" db="EMBL/GenBank/DDBJ databases">
        <title>Spodoptera exigua strain:BAW_Kor-Di-RS1 Genome sequencing and assembly.</title>
        <authorList>
            <person name="Kim J."/>
            <person name="Nam H.Y."/>
            <person name="Kwon M."/>
            <person name="Choi J.H."/>
            <person name="Cho S.R."/>
            <person name="Kim G.-H."/>
        </authorList>
    </citation>
    <scope>NUCLEOTIDE SEQUENCE</scope>
    <source>
        <strain evidence="9">BAW_Kor-Di-RS1</strain>
        <tissue evidence="9">Whole-body</tissue>
    </source>
</reference>
<keyword evidence="4" id="KW-0325">Glycoprotein</keyword>
<dbReference type="Gene3D" id="2.60.40.1180">
    <property type="entry name" value="Golgi alpha-mannosidase II"/>
    <property type="match status" value="1"/>
</dbReference>
<keyword evidence="7" id="KW-1133">Transmembrane helix</keyword>
<organism evidence="9 10">
    <name type="scientific">Spodoptera exigua</name>
    <name type="common">Beet armyworm</name>
    <name type="synonym">Noctua fulgens</name>
    <dbReference type="NCBI Taxonomy" id="7107"/>
    <lineage>
        <taxon>Eukaryota</taxon>
        <taxon>Metazoa</taxon>
        <taxon>Ecdysozoa</taxon>
        <taxon>Arthropoda</taxon>
        <taxon>Hexapoda</taxon>
        <taxon>Insecta</taxon>
        <taxon>Pterygota</taxon>
        <taxon>Neoptera</taxon>
        <taxon>Endopterygota</taxon>
        <taxon>Lepidoptera</taxon>
        <taxon>Glossata</taxon>
        <taxon>Ditrysia</taxon>
        <taxon>Noctuoidea</taxon>
        <taxon>Noctuidae</taxon>
        <taxon>Amphipyrinae</taxon>
        <taxon>Spodoptera</taxon>
    </lineage>
</organism>
<keyword evidence="5" id="KW-0326">Glycosidase</keyword>
<evidence type="ECO:0000256" key="6">
    <source>
        <dbReference type="SAM" id="MobiDB-lite"/>
    </source>
</evidence>
<dbReference type="CDD" id="cd11328">
    <property type="entry name" value="AmyAc_maltase"/>
    <property type="match status" value="2"/>
</dbReference>
<comment type="similarity">
    <text evidence="2">Belongs to the glycosyl hydrolase 13 family.</text>
</comment>
<dbReference type="GO" id="GO:0005975">
    <property type="term" value="P:carbohydrate metabolic process"/>
    <property type="evidence" value="ECO:0007669"/>
    <property type="project" value="InterPro"/>
</dbReference>
<evidence type="ECO:0000256" key="5">
    <source>
        <dbReference type="ARBA" id="ARBA00023295"/>
    </source>
</evidence>